<name>A0A5C6XCM0_9DELT</name>
<dbReference type="Proteomes" id="UP000321412">
    <property type="component" value="Unassembled WGS sequence"/>
</dbReference>
<evidence type="ECO:0000256" key="1">
    <source>
        <dbReference type="SAM" id="MobiDB-lite"/>
    </source>
</evidence>
<keyword evidence="4" id="KW-1185">Reference proteome</keyword>
<keyword evidence="2" id="KW-0732">Signal</keyword>
<gene>
    <name evidence="3" type="ORF">FRC98_14400</name>
</gene>
<sequence>MGPASTSTSASALASTSASALASTSASAASWSAGFVSPVSRSLSVASSPVSGVGSSSTGVQMPALHASPVKHSVSSLQLTAESEEQALRVSALSMASPSAIGAWRVRKACVMGEPSERRRGGKSRSSRWTMVAGEDS</sequence>
<feature type="compositionally biased region" description="Low complexity" evidence="1">
    <location>
        <begin position="45"/>
        <end position="60"/>
    </location>
</feature>
<accession>A0A5C6XCM0</accession>
<dbReference type="EMBL" id="VOSM01000007">
    <property type="protein sequence ID" value="TXD35861.1"/>
    <property type="molecule type" value="Genomic_DNA"/>
</dbReference>
<evidence type="ECO:0000256" key="2">
    <source>
        <dbReference type="SAM" id="SignalP"/>
    </source>
</evidence>
<comment type="caution">
    <text evidence="3">The sequence shown here is derived from an EMBL/GenBank/DDBJ whole genome shotgun (WGS) entry which is preliminary data.</text>
</comment>
<feature type="signal peptide" evidence="2">
    <location>
        <begin position="1"/>
        <end position="28"/>
    </location>
</feature>
<evidence type="ECO:0000313" key="4">
    <source>
        <dbReference type="Proteomes" id="UP000321412"/>
    </source>
</evidence>
<feature type="region of interest" description="Disordered" evidence="1">
    <location>
        <begin position="114"/>
        <end position="137"/>
    </location>
</feature>
<evidence type="ECO:0000313" key="3">
    <source>
        <dbReference type="EMBL" id="TXD35861.1"/>
    </source>
</evidence>
<reference evidence="3 4" key="1">
    <citation type="submission" date="2019-08" db="EMBL/GenBank/DDBJ databases">
        <title>Bradymonadales sp. TMQ4.</title>
        <authorList>
            <person name="Liang Q."/>
        </authorList>
    </citation>
    <scope>NUCLEOTIDE SEQUENCE [LARGE SCALE GENOMIC DNA]</scope>
    <source>
        <strain evidence="3 4">TMQ4</strain>
    </source>
</reference>
<feature type="region of interest" description="Disordered" evidence="1">
    <location>
        <begin position="45"/>
        <end position="66"/>
    </location>
</feature>
<proteinExistence type="predicted"/>
<evidence type="ECO:0008006" key="5">
    <source>
        <dbReference type="Google" id="ProtNLM"/>
    </source>
</evidence>
<dbReference type="AlphaFoldDB" id="A0A5C6XCM0"/>
<protein>
    <recommendedName>
        <fullName evidence="5">Secreted protein</fullName>
    </recommendedName>
</protein>
<organism evidence="3 4">
    <name type="scientific">Lujinxingia vulgaris</name>
    <dbReference type="NCBI Taxonomy" id="2600176"/>
    <lineage>
        <taxon>Bacteria</taxon>
        <taxon>Deltaproteobacteria</taxon>
        <taxon>Bradymonadales</taxon>
        <taxon>Lujinxingiaceae</taxon>
        <taxon>Lujinxingia</taxon>
    </lineage>
</organism>
<feature type="chain" id="PRO_5022868047" description="Secreted protein" evidence="2">
    <location>
        <begin position="29"/>
        <end position="137"/>
    </location>
</feature>